<dbReference type="AlphaFoldDB" id="A0A7R9HY43"/>
<protein>
    <submittedName>
        <fullName evidence="1">Uncharacterized protein</fullName>
    </submittedName>
</protein>
<name>A0A7R9HY43_9NEOP</name>
<organism evidence="1">
    <name type="scientific">Timema bartmani</name>
    <dbReference type="NCBI Taxonomy" id="61472"/>
    <lineage>
        <taxon>Eukaryota</taxon>
        <taxon>Metazoa</taxon>
        <taxon>Ecdysozoa</taxon>
        <taxon>Arthropoda</taxon>
        <taxon>Hexapoda</taxon>
        <taxon>Insecta</taxon>
        <taxon>Pterygota</taxon>
        <taxon>Neoptera</taxon>
        <taxon>Polyneoptera</taxon>
        <taxon>Phasmatodea</taxon>
        <taxon>Timematodea</taxon>
        <taxon>Timematoidea</taxon>
        <taxon>Timematidae</taxon>
        <taxon>Timema</taxon>
    </lineage>
</organism>
<dbReference type="EMBL" id="OD564807">
    <property type="protein sequence ID" value="CAD7439858.1"/>
    <property type="molecule type" value="Genomic_DNA"/>
</dbReference>
<sequence>MVWHIALSETRRGQIDGECPLNIEPGVVCVLSEVCATAGRRKAEGRPACSAASDEDRLPGAQRLERSYCDTQARRILLRHSGLKGPTATLRLEGSYCDTQARRVFLRHSG</sequence>
<accession>A0A7R9HY43</accession>
<reference evidence="1" key="1">
    <citation type="submission" date="2020-11" db="EMBL/GenBank/DDBJ databases">
        <authorList>
            <person name="Tran Van P."/>
        </authorList>
    </citation>
    <scope>NUCLEOTIDE SEQUENCE</scope>
</reference>
<gene>
    <name evidence="1" type="ORF">TBIB3V08_LOCUS2402</name>
</gene>
<evidence type="ECO:0000313" key="1">
    <source>
        <dbReference type="EMBL" id="CAD7439858.1"/>
    </source>
</evidence>
<proteinExistence type="predicted"/>